<dbReference type="RefSeq" id="WP_165613320.1">
    <property type="nucleotide sequence ID" value="NZ_FOOX01000001.1"/>
</dbReference>
<dbReference type="InterPro" id="IPR029052">
    <property type="entry name" value="Metallo-depent_PP-like"/>
</dbReference>
<dbReference type="PANTHER" id="PTHR11124">
    <property type="entry name" value="VACUOLAR SORTING PROTEIN VPS29"/>
    <property type="match status" value="1"/>
</dbReference>
<evidence type="ECO:0000259" key="3">
    <source>
        <dbReference type="Pfam" id="PF12850"/>
    </source>
</evidence>
<evidence type="ECO:0000313" key="5">
    <source>
        <dbReference type="Proteomes" id="UP000199337"/>
    </source>
</evidence>
<dbReference type="SUPFAM" id="SSF56300">
    <property type="entry name" value="Metallo-dependent phosphatases"/>
    <property type="match status" value="1"/>
</dbReference>
<sequence>MKIGVISDTHGLTSAAIKAVNKMGAIDALVHAGDHYSDAKQLESFVKIPVYAVRGNCDPYSAGQEDLTVTIGGYRIFITHGHLYQAKSTLQLLFYRARVLGVNIVIFGHTHIPLVTSENNILMFNPGSTTKPQPGYKASFGLINITSQGVTGETFELG</sequence>
<dbReference type="EMBL" id="FOOX01000001">
    <property type="protein sequence ID" value="SFF99515.1"/>
    <property type="molecule type" value="Genomic_DNA"/>
</dbReference>
<dbReference type="InterPro" id="IPR041802">
    <property type="entry name" value="MPP_YfcE"/>
</dbReference>
<feature type="domain" description="Calcineurin-like phosphoesterase" evidence="3">
    <location>
        <begin position="1"/>
        <end position="147"/>
    </location>
</feature>
<protein>
    <recommendedName>
        <fullName evidence="2">Phosphoesterase</fullName>
        <ecNumber evidence="2">3.1.4.-</ecNumber>
    </recommendedName>
</protein>
<dbReference type="CDD" id="cd00841">
    <property type="entry name" value="MPP_YfcE"/>
    <property type="match status" value="1"/>
</dbReference>
<keyword evidence="2" id="KW-0479">Metal-binding</keyword>
<dbReference type="GO" id="GO:0016787">
    <property type="term" value="F:hydrolase activity"/>
    <property type="evidence" value="ECO:0007669"/>
    <property type="project" value="UniProtKB-UniRule"/>
</dbReference>
<gene>
    <name evidence="4" type="ORF">SAMN05660649_00392</name>
</gene>
<proteinExistence type="inferred from homology"/>
<dbReference type="InterPro" id="IPR000979">
    <property type="entry name" value="Phosphodiesterase_MJ0936/Vps29"/>
</dbReference>
<name>A0A1I2N6G5_9FIRM</name>
<evidence type="ECO:0000256" key="2">
    <source>
        <dbReference type="RuleBase" id="RU362039"/>
    </source>
</evidence>
<comment type="similarity">
    <text evidence="1 2">Belongs to the metallophosphoesterase superfamily. YfcE family.</text>
</comment>
<reference evidence="5" key="1">
    <citation type="submission" date="2016-10" db="EMBL/GenBank/DDBJ databases">
        <authorList>
            <person name="Varghese N."/>
            <person name="Submissions S."/>
        </authorList>
    </citation>
    <scope>NUCLEOTIDE SEQUENCE [LARGE SCALE GENOMIC DNA]</scope>
    <source>
        <strain evidence="5">DSM 17038</strain>
    </source>
</reference>
<comment type="cofactor">
    <cofactor evidence="2">
        <name>a divalent metal cation</name>
        <dbReference type="ChEBI" id="CHEBI:60240"/>
    </cofactor>
</comment>
<accession>A0A1I2N6G5</accession>
<dbReference type="InterPro" id="IPR024654">
    <property type="entry name" value="Calcineurin-like_PHP_lpxH"/>
</dbReference>
<dbReference type="AlphaFoldDB" id="A0A1I2N6G5"/>
<keyword evidence="5" id="KW-1185">Reference proteome</keyword>
<dbReference type="EC" id="3.1.4.-" evidence="2"/>
<dbReference type="Proteomes" id="UP000199337">
    <property type="component" value="Unassembled WGS sequence"/>
</dbReference>
<evidence type="ECO:0000313" key="4">
    <source>
        <dbReference type="EMBL" id="SFF99515.1"/>
    </source>
</evidence>
<organism evidence="4 5">
    <name type="scientific">Desulfotruncus arcticus DSM 17038</name>
    <dbReference type="NCBI Taxonomy" id="1121424"/>
    <lineage>
        <taxon>Bacteria</taxon>
        <taxon>Bacillati</taxon>
        <taxon>Bacillota</taxon>
        <taxon>Clostridia</taxon>
        <taxon>Eubacteriales</taxon>
        <taxon>Desulfallaceae</taxon>
        <taxon>Desulfotruncus</taxon>
    </lineage>
</organism>
<dbReference type="STRING" id="341036.SAMN05660649_00392"/>
<evidence type="ECO:0000256" key="1">
    <source>
        <dbReference type="ARBA" id="ARBA00008950"/>
    </source>
</evidence>
<dbReference type="GO" id="GO:0046872">
    <property type="term" value="F:metal ion binding"/>
    <property type="evidence" value="ECO:0007669"/>
    <property type="project" value="UniProtKB-KW"/>
</dbReference>
<dbReference type="NCBIfam" id="TIGR00040">
    <property type="entry name" value="yfcE"/>
    <property type="match status" value="1"/>
</dbReference>
<dbReference type="Gene3D" id="3.60.21.10">
    <property type="match status" value="1"/>
</dbReference>
<dbReference type="Pfam" id="PF12850">
    <property type="entry name" value="Metallophos_2"/>
    <property type="match status" value="1"/>
</dbReference>